<gene>
    <name evidence="2" type="ORF">FH972_017661</name>
</gene>
<keyword evidence="1" id="KW-0472">Membrane</keyword>
<dbReference type="Proteomes" id="UP000327013">
    <property type="component" value="Chromosome 7"/>
</dbReference>
<dbReference type="PANTHER" id="PTHR31766">
    <property type="entry name" value="GLABROUS1 ENHANCER-BINDING PROTEIN-LIKE 2"/>
    <property type="match status" value="1"/>
</dbReference>
<protein>
    <submittedName>
        <fullName evidence="2">Uncharacterized protein</fullName>
    </submittedName>
</protein>
<dbReference type="InterPro" id="IPR040327">
    <property type="entry name" value="At5g14285-like"/>
</dbReference>
<sequence length="57" mass="6701">MGVFYASEAAGNMIPKWAWVSWMVVIVVAILVSILWVLNLWIDWCRERSHRAQKKIK</sequence>
<evidence type="ECO:0000313" key="2">
    <source>
        <dbReference type="EMBL" id="KAE8099704.1"/>
    </source>
</evidence>
<keyword evidence="1" id="KW-1133">Transmembrane helix</keyword>
<dbReference type="PANTHER" id="PTHR31766:SF8">
    <property type="entry name" value="TLC DOMAIN-CONTAINING PROTEIN"/>
    <property type="match status" value="1"/>
</dbReference>
<evidence type="ECO:0000313" key="3">
    <source>
        <dbReference type="Proteomes" id="UP000327013"/>
    </source>
</evidence>
<reference evidence="2 3" key="1">
    <citation type="submission" date="2019-06" db="EMBL/GenBank/DDBJ databases">
        <title>A chromosomal-level reference genome of Carpinus fangiana (Coryloideae, Betulaceae).</title>
        <authorList>
            <person name="Yang X."/>
            <person name="Wang Z."/>
            <person name="Zhang L."/>
            <person name="Hao G."/>
            <person name="Liu J."/>
            <person name="Yang Y."/>
        </authorList>
    </citation>
    <scope>NUCLEOTIDE SEQUENCE [LARGE SCALE GENOMIC DNA]</scope>
    <source>
        <strain evidence="2">Cfa_2016G</strain>
        <tissue evidence="2">Leaf</tissue>
    </source>
</reference>
<accession>A0A5N6RJT7</accession>
<dbReference type="EMBL" id="CM017327">
    <property type="protein sequence ID" value="KAE8099704.1"/>
    <property type="molecule type" value="Genomic_DNA"/>
</dbReference>
<keyword evidence="1" id="KW-0812">Transmembrane</keyword>
<dbReference type="AlphaFoldDB" id="A0A5N6RJT7"/>
<keyword evidence="3" id="KW-1185">Reference proteome</keyword>
<evidence type="ECO:0000256" key="1">
    <source>
        <dbReference type="SAM" id="Phobius"/>
    </source>
</evidence>
<feature type="transmembrane region" description="Helical" evidence="1">
    <location>
        <begin position="20"/>
        <end position="42"/>
    </location>
</feature>
<proteinExistence type="predicted"/>
<name>A0A5N6RJT7_9ROSI</name>
<organism evidence="2 3">
    <name type="scientific">Carpinus fangiana</name>
    <dbReference type="NCBI Taxonomy" id="176857"/>
    <lineage>
        <taxon>Eukaryota</taxon>
        <taxon>Viridiplantae</taxon>
        <taxon>Streptophyta</taxon>
        <taxon>Embryophyta</taxon>
        <taxon>Tracheophyta</taxon>
        <taxon>Spermatophyta</taxon>
        <taxon>Magnoliopsida</taxon>
        <taxon>eudicotyledons</taxon>
        <taxon>Gunneridae</taxon>
        <taxon>Pentapetalae</taxon>
        <taxon>rosids</taxon>
        <taxon>fabids</taxon>
        <taxon>Fagales</taxon>
        <taxon>Betulaceae</taxon>
        <taxon>Carpinus</taxon>
    </lineage>
</organism>